<dbReference type="EnsemblPlants" id="OBART09G05220.1">
    <property type="protein sequence ID" value="OBART09G05220.1"/>
    <property type="gene ID" value="OBART09G05220"/>
</dbReference>
<dbReference type="PaxDb" id="65489-OBART09G05220.1"/>
<evidence type="ECO:0000313" key="2">
    <source>
        <dbReference type="Proteomes" id="UP000026960"/>
    </source>
</evidence>
<dbReference type="Proteomes" id="UP000026960">
    <property type="component" value="Chromosome 9"/>
</dbReference>
<name>A0A0D3H547_9ORYZ</name>
<reference evidence="1" key="1">
    <citation type="journal article" date="2009" name="Rice">
        <title>De Novo Next Generation Sequencing of Plant Genomes.</title>
        <authorList>
            <person name="Rounsley S."/>
            <person name="Marri P.R."/>
            <person name="Yu Y."/>
            <person name="He R."/>
            <person name="Sisneros N."/>
            <person name="Goicoechea J.L."/>
            <person name="Lee S.J."/>
            <person name="Angelova A."/>
            <person name="Kudrna D."/>
            <person name="Luo M."/>
            <person name="Affourtit J."/>
            <person name="Desany B."/>
            <person name="Knight J."/>
            <person name="Niazi F."/>
            <person name="Egholm M."/>
            <person name="Wing R.A."/>
        </authorList>
    </citation>
    <scope>NUCLEOTIDE SEQUENCE [LARGE SCALE GENOMIC DNA]</scope>
    <source>
        <strain evidence="1">cv. IRGC 105608</strain>
    </source>
</reference>
<proteinExistence type="predicted"/>
<accession>A0A0D3H547</accession>
<dbReference type="HOGENOM" id="CLU_2187990_0_0_1"/>
<organism evidence="1">
    <name type="scientific">Oryza barthii</name>
    <dbReference type="NCBI Taxonomy" id="65489"/>
    <lineage>
        <taxon>Eukaryota</taxon>
        <taxon>Viridiplantae</taxon>
        <taxon>Streptophyta</taxon>
        <taxon>Embryophyta</taxon>
        <taxon>Tracheophyta</taxon>
        <taxon>Spermatophyta</taxon>
        <taxon>Magnoliopsida</taxon>
        <taxon>Liliopsida</taxon>
        <taxon>Poales</taxon>
        <taxon>Poaceae</taxon>
        <taxon>BOP clade</taxon>
        <taxon>Oryzoideae</taxon>
        <taxon>Oryzeae</taxon>
        <taxon>Oryzinae</taxon>
        <taxon>Oryza</taxon>
    </lineage>
</organism>
<keyword evidence="2" id="KW-1185">Reference proteome</keyword>
<dbReference type="Gramene" id="OBART09G05220.1">
    <property type="protein sequence ID" value="OBART09G05220.1"/>
    <property type="gene ID" value="OBART09G05220"/>
</dbReference>
<dbReference type="AlphaFoldDB" id="A0A0D3H547"/>
<sequence>MEVIGGGSIPTNFWDGIKAVKDKLKVVYKANFLMHRWKVLLPKERYREALNILLEKLKAKIESLRPVNVLPYNISVSVLLLLGLRSLSRLDVFLGRAYLVMFGFLPKAG</sequence>
<reference evidence="1" key="2">
    <citation type="submission" date="2015-03" db="UniProtKB">
        <authorList>
            <consortium name="EnsemblPlants"/>
        </authorList>
    </citation>
    <scope>IDENTIFICATION</scope>
</reference>
<evidence type="ECO:0000313" key="1">
    <source>
        <dbReference type="EnsemblPlants" id="OBART09G05220.1"/>
    </source>
</evidence>
<protein>
    <submittedName>
        <fullName evidence="1">Uncharacterized protein</fullName>
    </submittedName>
</protein>